<protein>
    <submittedName>
        <fullName evidence="3">Oxidoreductase</fullName>
    </submittedName>
</protein>
<dbReference type="PANTHER" id="PTHR43708">
    <property type="entry name" value="CONSERVED EXPRESSED OXIDOREDUCTASE (EUROFUNG)"/>
    <property type="match status" value="1"/>
</dbReference>
<sequence length="387" mass="42269">MIEGKEVASAGQLRYGMVGGGEGSFIGDVHRKAIAIDGLAKLVAGCFSIYYDDTVRTAKKLGVSDDRVYKDYKEMARKESEREDGIDFVSICTPNATHFPIAKEFLEANINVVCEKPLTVNESEAQELADLAKKRNLLFAVAYAYSGYAMVKHAREMIQNGAIGEIRVVMGEYAQDWLATRLEDTGNMQAAWRTDPSQTGKSNCVGDIGSHIENTVSYITGLKLKSLCASLDSFVPGRTLDDNAEILVRFDNGARGVFWASQVAVGHDNGLKVRIFGSKGSIEWEQENPNYLKIAYVGEPVQILSRGGGYMLPSAANVSRIPAGHPEGYYEAFANIYRNFATTLIKKKNGEDLSDADFPTVEDGLAGVRFIGKAVESSQKGSVWLDL</sequence>
<dbReference type="PANTHER" id="PTHR43708:SF3">
    <property type="entry name" value="OXIDOREDUCTASE"/>
    <property type="match status" value="1"/>
</dbReference>
<dbReference type="Pfam" id="PF01408">
    <property type="entry name" value="GFO_IDH_MocA"/>
    <property type="match status" value="1"/>
</dbReference>
<dbReference type="Proteomes" id="UP000264215">
    <property type="component" value="Unassembled WGS sequence"/>
</dbReference>
<dbReference type="Gene3D" id="3.40.50.720">
    <property type="entry name" value="NAD(P)-binding Rossmann-like Domain"/>
    <property type="match status" value="1"/>
</dbReference>
<proteinExistence type="predicted"/>
<dbReference type="Pfam" id="PF22725">
    <property type="entry name" value="GFO_IDH_MocA_C3"/>
    <property type="match status" value="1"/>
</dbReference>
<feature type="domain" description="Gfo/Idh/MocA-like oxidoreductase N-terminal" evidence="1">
    <location>
        <begin position="13"/>
        <end position="143"/>
    </location>
</feature>
<feature type="domain" description="GFO/IDH/MocA-like oxidoreductase" evidence="2">
    <location>
        <begin position="152"/>
        <end position="283"/>
    </location>
</feature>
<gene>
    <name evidence="3" type="ORF">DIT26_05400</name>
</gene>
<reference evidence="3 4" key="1">
    <citation type="journal article" date="2018" name="Nat. Biotechnol.">
        <title>A standardized bacterial taxonomy based on genome phylogeny substantially revises the tree of life.</title>
        <authorList>
            <person name="Parks D.H."/>
            <person name="Chuvochina M."/>
            <person name="Waite D.W."/>
            <person name="Rinke C."/>
            <person name="Skarshewski A."/>
            <person name="Chaumeil P.A."/>
            <person name="Hugenholtz P."/>
        </authorList>
    </citation>
    <scope>NUCLEOTIDE SEQUENCE [LARGE SCALE GENOMIC DNA]</scope>
    <source>
        <strain evidence="3">UBA9905</strain>
    </source>
</reference>
<evidence type="ECO:0000313" key="3">
    <source>
        <dbReference type="EMBL" id="HCO70005.1"/>
    </source>
</evidence>
<dbReference type="InterPro" id="IPR055170">
    <property type="entry name" value="GFO_IDH_MocA-like_dom"/>
</dbReference>
<comment type="caution">
    <text evidence="3">The sequence shown here is derived from an EMBL/GenBank/DDBJ whole genome shotgun (WGS) entry which is preliminary data.</text>
</comment>
<evidence type="ECO:0000313" key="4">
    <source>
        <dbReference type="Proteomes" id="UP000264215"/>
    </source>
</evidence>
<name>A0A3D3TPI8_9BACT</name>
<dbReference type="SUPFAM" id="SSF51735">
    <property type="entry name" value="NAD(P)-binding Rossmann-fold domains"/>
    <property type="match status" value="1"/>
</dbReference>
<dbReference type="SUPFAM" id="SSF55347">
    <property type="entry name" value="Glyceraldehyde-3-phosphate dehydrogenase-like, C-terminal domain"/>
    <property type="match status" value="1"/>
</dbReference>
<evidence type="ECO:0000259" key="2">
    <source>
        <dbReference type="Pfam" id="PF22725"/>
    </source>
</evidence>
<dbReference type="InterPro" id="IPR036291">
    <property type="entry name" value="NAD(P)-bd_dom_sf"/>
</dbReference>
<organism evidence="3 4">
    <name type="scientific">Mesotoga infera</name>
    <dbReference type="NCBI Taxonomy" id="1236046"/>
    <lineage>
        <taxon>Bacteria</taxon>
        <taxon>Thermotogati</taxon>
        <taxon>Thermotogota</taxon>
        <taxon>Thermotogae</taxon>
        <taxon>Kosmotogales</taxon>
        <taxon>Kosmotogaceae</taxon>
        <taxon>Mesotoga</taxon>
    </lineage>
</organism>
<dbReference type="EMBL" id="DQBS01000128">
    <property type="protein sequence ID" value="HCO70005.1"/>
    <property type="molecule type" value="Genomic_DNA"/>
</dbReference>
<dbReference type="InterPro" id="IPR051317">
    <property type="entry name" value="Gfo/Idh/MocA_oxidoreduct"/>
</dbReference>
<dbReference type="InterPro" id="IPR000683">
    <property type="entry name" value="Gfo/Idh/MocA-like_OxRdtase_N"/>
</dbReference>
<dbReference type="AlphaFoldDB" id="A0A3D3TPI8"/>
<dbReference type="GO" id="GO:0000166">
    <property type="term" value="F:nucleotide binding"/>
    <property type="evidence" value="ECO:0007669"/>
    <property type="project" value="InterPro"/>
</dbReference>
<accession>A0A3D3TPI8</accession>
<dbReference type="Gene3D" id="3.30.360.10">
    <property type="entry name" value="Dihydrodipicolinate Reductase, domain 2"/>
    <property type="match status" value="1"/>
</dbReference>
<evidence type="ECO:0000259" key="1">
    <source>
        <dbReference type="Pfam" id="PF01408"/>
    </source>
</evidence>